<dbReference type="EMBL" id="MU267645">
    <property type="protein sequence ID" value="KAH7912717.1"/>
    <property type="molecule type" value="Genomic_DNA"/>
</dbReference>
<name>A0ACB8AHM0_9AGAM</name>
<proteinExistence type="predicted"/>
<evidence type="ECO:0000313" key="2">
    <source>
        <dbReference type="Proteomes" id="UP000790377"/>
    </source>
</evidence>
<comment type="caution">
    <text evidence="1">The sequence shown here is derived from an EMBL/GenBank/DDBJ whole genome shotgun (WGS) entry which is preliminary data.</text>
</comment>
<accession>A0ACB8AHM0</accession>
<protein>
    <submittedName>
        <fullName evidence="1">Uncharacterized protein</fullName>
    </submittedName>
</protein>
<reference evidence="1" key="1">
    <citation type="journal article" date="2021" name="New Phytol.">
        <title>Evolutionary innovations through gain and loss of genes in the ectomycorrhizal Boletales.</title>
        <authorList>
            <person name="Wu G."/>
            <person name="Miyauchi S."/>
            <person name="Morin E."/>
            <person name="Kuo A."/>
            <person name="Drula E."/>
            <person name="Varga T."/>
            <person name="Kohler A."/>
            <person name="Feng B."/>
            <person name="Cao Y."/>
            <person name="Lipzen A."/>
            <person name="Daum C."/>
            <person name="Hundley H."/>
            <person name="Pangilinan J."/>
            <person name="Johnson J."/>
            <person name="Barry K."/>
            <person name="LaButti K."/>
            <person name="Ng V."/>
            <person name="Ahrendt S."/>
            <person name="Min B."/>
            <person name="Choi I.G."/>
            <person name="Park H."/>
            <person name="Plett J.M."/>
            <person name="Magnuson J."/>
            <person name="Spatafora J.W."/>
            <person name="Nagy L.G."/>
            <person name="Henrissat B."/>
            <person name="Grigoriev I.V."/>
            <person name="Yang Z.L."/>
            <person name="Xu J."/>
            <person name="Martin F.M."/>
        </authorList>
    </citation>
    <scope>NUCLEOTIDE SEQUENCE</scope>
    <source>
        <strain evidence="1">ATCC 28755</strain>
    </source>
</reference>
<evidence type="ECO:0000313" key="1">
    <source>
        <dbReference type="EMBL" id="KAH7912717.1"/>
    </source>
</evidence>
<organism evidence="1 2">
    <name type="scientific">Hygrophoropsis aurantiaca</name>
    <dbReference type="NCBI Taxonomy" id="72124"/>
    <lineage>
        <taxon>Eukaryota</taxon>
        <taxon>Fungi</taxon>
        <taxon>Dikarya</taxon>
        <taxon>Basidiomycota</taxon>
        <taxon>Agaricomycotina</taxon>
        <taxon>Agaricomycetes</taxon>
        <taxon>Agaricomycetidae</taxon>
        <taxon>Boletales</taxon>
        <taxon>Coniophorineae</taxon>
        <taxon>Hygrophoropsidaceae</taxon>
        <taxon>Hygrophoropsis</taxon>
    </lineage>
</organism>
<dbReference type="Proteomes" id="UP000790377">
    <property type="component" value="Unassembled WGS sequence"/>
</dbReference>
<gene>
    <name evidence="1" type="ORF">BJ138DRAFT_1003906</name>
</gene>
<keyword evidence="2" id="KW-1185">Reference proteome</keyword>
<sequence length="257" mass="28503">MAESMEASFAFEKRDTPTEEQTAASQKIANAVGTNVVFFLQSKQHKDDPILIQIAFQAFFAVYLRWLSQTWIIGDRAHDQFLDTVYSRIRNSEAQAIAGRWRALTRAHIQPTQLDESQSTATLVTAIVDGLSSILIAAGCTAPRQDLCDALSKKFNDKIALMIGLAIRINRIIGEDVTSGNLEIVAIQSAAPFDKNNMEDAYEDGHTEPTNSRVLCPTDLGLRRLTRAAINGQSHWEEKLLLKPKVALESVVDNMDD</sequence>